<dbReference type="NCBIfam" id="TIGR00517">
    <property type="entry name" value="acyl_carrier"/>
    <property type="match status" value="1"/>
</dbReference>
<evidence type="ECO:0000256" key="13">
    <source>
        <dbReference type="ARBA" id="ARBA00023160"/>
    </source>
</evidence>
<dbReference type="PaxDb" id="3218-PP1S49_175V6.1"/>
<dbReference type="GO" id="GO:0000036">
    <property type="term" value="F:acyl carrier activity"/>
    <property type="evidence" value="ECO:0000318"/>
    <property type="project" value="GO_Central"/>
</dbReference>
<dbReference type="OMA" id="VTAKAHF"/>
<evidence type="ECO:0000256" key="12">
    <source>
        <dbReference type="ARBA" id="ARBA00023128"/>
    </source>
</evidence>
<dbReference type="InterPro" id="IPR006162">
    <property type="entry name" value="Ppantetheine_attach_site"/>
</dbReference>
<keyword evidence="20" id="KW-1185">Reference proteome</keyword>
<dbReference type="AlphaFoldDB" id="A9S5D8"/>
<keyword evidence="4" id="KW-0813">Transport</keyword>
<reference evidence="18 20" key="2">
    <citation type="journal article" date="2018" name="Plant J.">
        <title>The Physcomitrella patens chromosome-scale assembly reveals moss genome structure and evolution.</title>
        <authorList>
            <person name="Lang D."/>
            <person name="Ullrich K.K."/>
            <person name="Murat F."/>
            <person name="Fuchs J."/>
            <person name="Jenkins J."/>
            <person name="Haas F.B."/>
            <person name="Piednoel M."/>
            <person name="Gundlach H."/>
            <person name="Van Bel M."/>
            <person name="Meyberg R."/>
            <person name="Vives C."/>
            <person name="Morata J."/>
            <person name="Symeonidi A."/>
            <person name="Hiss M."/>
            <person name="Muchero W."/>
            <person name="Kamisugi Y."/>
            <person name="Saleh O."/>
            <person name="Blanc G."/>
            <person name="Decker E.L."/>
            <person name="van Gessel N."/>
            <person name="Grimwood J."/>
            <person name="Hayes R.D."/>
            <person name="Graham S.W."/>
            <person name="Gunter L.E."/>
            <person name="McDaniel S.F."/>
            <person name="Hoernstein S.N.W."/>
            <person name="Larsson A."/>
            <person name="Li F.W."/>
            <person name="Perroud P.F."/>
            <person name="Phillips J."/>
            <person name="Ranjan P."/>
            <person name="Rokshar D.S."/>
            <person name="Rothfels C.J."/>
            <person name="Schneider L."/>
            <person name="Shu S."/>
            <person name="Stevenson D.W."/>
            <person name="Thummler F."/>
            <person name="Tillich M."/>
            <person name="Villarreal Aguilar J.C."/>
            <person name="Widiez T."/>
            <person name="Wong G.K."/>
            <person name="Wymore A."/>
            <person name="Zhang Y."/>
            <person name="Zimmer A.D."/>
            <person name="Quatrano R.S."/>
            <person name="Mayer K.F.X."/>
            <person name="Goodstein D."/>
            <person name="Casacuberta J.M."/>
            <person name="Vandepoele K."/>
            <person name="Reski R."/>
            <person name="Cuming A.C."/>
            <person name="Tuskan G.A."/>
            <person name="Maumus F."/>
            <person name="Salse J."/>
            <person name="Schmutz J."/>
            <person name="Rensing S.A."/>
        </authorList>
    </citation>
    <scope>NUCLEOTIDE SEQUENCE [LARGE SCALE GENOMIC DNA]</scope>
    <source>
        <strain evidence="19 20">cv. Gransden 2004</strain>
    </source>
</reference>
<keyword evidence="6 16" id="KW-0444">Lipid biosynthesis</keyword>
<dbReference type="GO" id="GO:0005739">
    <property type="term" value="C:mitochondrion"/>
    <property type="evidence" value="ECO:0000318"/>
    <property type="project" value="GO_Central"/>
</dbReference>
<dbReference type="PROSITE" id="PS00012">
    <property type="entry name" value="PHOSPHOPANTETHEINE"/>
    <property type="match status" value="1"/>
</dbReference>
<organism evidence="18">
    <name type="scientific">Physcomitrium patens</name>
    <name type="common">Spreading-leaved earth moss</name>
    <name type="synonym">Physcomitrella patens</name>
    <dbReference type="NCBI Taxonomy" id="3218"/>
    <lineage>
        <taxon>Eukaryota</taxon>
        <taxon>Viridiplantae</taxon>
        <taxon>Streptophyta</taxon>
        <taxon>Embryophyta</taxon>
        <taxon>Bryophyta</taxon>
        <taxon>Bryophytina</taxon>
        <taxon>Bryopsida</taxon>
        <taxon>Funariidae</taxon>
        <taxon>Funariales</taxon>
        <taxon>Funariaceae</taxon>
        <taxon>Physcomitrium</taxon>
    </lineage>
</organism>
<dbReference type="FunFam" id="1.10.1200.10:FF:000003">
    <property type="entry name" value="Acyl carrier protein"/>
    <property type="match status" value="1"/>
</dbReference>
<keyword evidence="5 16" id="KW-0596">Phosphopantetheine</keyword>
<dbReference type="EnsemblPlants" id="Pp3c23_19250V3.1">
    <property type="protein sequence ID" value="Pp3c23_19250V3.1"/>
    <property type="gene ID" value="Pp3c23_19250"/>
</dbReference>
<keyword evidence="9" id="KW-0809">Transit peptide</keyword>
<dbReference type="PANTHER" id="PTHR20863">
    <property type="entry name" value="ACYL CARRIER PROTEIN"/>
    <property type="match status" value="1"/>
</dbReference>
<evidence type="ECO:0000313" key="18">
    <source>
        <dbReference type="EMBL" id="PNR29607.1"/>
    </source>
</evidence>
<proteinExistence type="inferred from homology"/>
<evidence type="ECO:0000256" key="6">
    <source>
        <dbReference type="ARBA" id="ARBA00022516"/>
    </source>
</evidence>
<dbReference type="EMBL" id="ABEU02000023">
    <property type="protein sequence ID" value="PNR29607.1"/>
    <property type="molecule type" value="Genomic_DNA"/>
</dbReference>
<accession>A9S5D8</accession>
<dbReference type="OrthoDB" id="448946at2759"/>
<keyword evidence="13 16" id="KW-0275">Fatty acid biosynthesis</keyword>
<evidence type="ECO:0000256" key="10">
    <source>
        <dbReference type="ARBA" id="ARBA00022982"/>
    </source>
</evidence>
<evidence type="ECO:0000256" key="14">
    <source>
        <dbReference type="ARBA" id="ARBA00057783"/>
    </source>
</evidence>
<evidence type="ECO:0000313" key="19">
    <source>
        <dbReference type="EnsemblPlants" id="Pp3c23_19250V3.1"/>
    </source>
</evidence>
<evidence type="ECO:0000256" key="9">
    <source>
        <dbReference type="ARBA" id="ARBA00022946"/>
    </source>
</evidence>
<dbReference type="Gramene" id="Pp3c23_19250V3.2">
    <property type="protein sequence ID" value="Pp3c23_19250V3.2"/>
    <property type="gene ID" value="Pp3c23_19250"/>
</dbReference>
<dbReference type="PROSITE" id="PS50075">
    <property type="entry name" value="CARRIER"/>
    <property type="match status" value="1"/>
</dbReference>
<dbReference type="InterPro" id="IPR036736">
    <property type="entry name" value="ACP-like_sf"/>
</dbReference>
<dbReference type="EnsemblPlants" id="Pp3c23_19250V3.3">
    <property type="protein sequence ID" value="Pp3c23_19250V3.3"/>
    <property type="gene ID" value="Pp3c23_19250"/>
</dbReference>
<keyword evidence="12" id="KW-0496">Mitochondrion</keyword>
<name>A9S5D8_PHYPA</name>
<evidence type="ECO:0000256" key="8">
    <source>
        <dbReference type="ARBA" id="ARBA00022832"/>
    </source>
</evidence>
<evidence type="ECO:0000256" key="2">
    <source>
        <dbReference type="ARBA" id="ARBA00005194"/>
    </source>
</evidence>
<feature type="domain" description="Carrier" evidence="17">
    <location>
        <begin position="45"/>
        <end position="120"/>
    </location>
</feature>
<comment type="subcellular location">
    <subcellularLocation>
        <location evidence="1">Mitochondrion</location>
    </subcellularLocation>
</comment>
<dbReference type="GeneID" id="112275974"/>
<dbReference type="Gramene" id="Pp3c23_19250V3.1">
    <property type="protein sequence ID" value="Pp3c23_19250V3.1"/>
    <property type="gene ID" value="Pp3c23_19250"/>
</dbReference>
<comment type="subunit">
    <text evidence="15">Complex I is composed of at least 49 different subunits.</text>
</comment>
<dbReference type="GO" id="GO:0000035">
    <property type="term" value="F:acyl binding"/>
    <property type="evidence" value="ECO:0000318"/>
    <property type="project" value="GO_Central"/>
</dbReference>
<keyword evidence="7" id="KW-0597">Phosphoprotein</keyword>
<evidence type="ECO:0000256" key="16">
    <source>
        <dbReference type="RuleBase" id="RU000722"/>
    </source>
</evidence>
<dbReference type="Pfam" id="PF00550">
    <property type="entry name" value="PP-binding"/>
    <property type="match status" value="1"/>
</dbReference>
<dbReference type="InterPro" id="IPR009081">
    <property type="entry name" value="PP-bd_ACP"/>
</dbReference>
<keyword evidence="10" id="KW-0249">Electron transport</keyword>
<dbReference type="RefSeq" id="XP_024362622.1">
    <property type="nucleotide sequence ID" value="XM_024506854.2"/>
</dbReference>
<gene>
    <name evidence="19" type="primary">LOC112275974</name>
    <name evidence="18" type="ORF">PHYPA_028301</name>
</gene>
<keyword evidence="8" id="KW-0276">Fatty acid metabolism</keyword>
<evidence type="ECO:0000256" key="11">
    <source>
        <dbReference type="ARBA" id="ARBA00023098"/>
    </source>
</evidence>
<dbReference type="SUPFAM" id="SSF47336">
    <property type="entry name" value="ACP-like"/>
    <property type="match status" value="1"/>
</dbReference>
<dbReference type="Gene3D" id="1.10.1200.10">
    <property type="entry name" value="ACP-like"/>
    <property type="match status" value="1"/>
</dbReference>
<comment type="function">
    <text evidence="14">Carrier of the growing fatty acid chain in fatty acid biosynthesis. May be involved in the synthesis of short and medium chain fatty acids. Accessory and non-catalytic subunit of the mitochondrial membrane respiratory chain NADH dehydrogenase (Complex I), which functions in the transfer of electrons from NADH to the respiratory chain.</text>
</comment>
<dbReference type="EnsemblPlants" id="Pp3c23_19250V3.2">
    <property type="protein sequence ID" value="Pp3c23_19250V3.2"/>
    <property type="gene ID" value="Pp3c23_19250"/>
</dbReference>
<protein>
    <recommendedName>
        <fullName evidence="16">Acyl carrier protein</fullName>
    </recommendedName>
</protein>
<sequence length="123" mass="13619">MQAVRAAVLKRMQVGVAASWVQGPAFAYGFRLFSTEAHGTYLDKHVVTDRVLNVVKKMQKVDTAKVTPNAHFQNDLGLDSLDTVEVVMAFEEEFQIEIPDADADKIFSCGDAIEYIASQPRAK</sequence>
<dbReference type="STRING" id="3218.A9S5D8"/>
<dbReference type="HOGENOM" id="CLU_108696_0_3_1"/>
<dbReference type="Proteomes" id="UP000006727">
    <property type="component" value="Chromosome 23"/>
</dbReference>
<comment type="pathway">
    <text evidence="2">Lipid metabolism; fatty acid biosynthesis.</text>
</comment>
<evidence type="ECO:0000256" key="4">
    <source>
        <dbReference type="ARBA" id="ARBA00022448"/>
    </source>
</evidence>
<evidence type="ECO:0000259" key="17">
    <source>
        <dbReference type="PROSITE" id="PS50075"/>
    </source>
</evidence>
<reference evidence="18 20" key="1">
    <citation type="journal article" date="2008" name="Science">
        <title>The Physcomitrella genome reveals evolutionary insights into the conquest of land by plants.</title>
        <authorList>
            <person name="Rensing S."/>
            <person name="Lang D."/>
            <person name="Zimmer A."/>
            <person name="Terry A."/>
            <person name="Salamov A."/>
            <person name="Shapiro H."/>
            <person name="Nishiyama T."/>
            <person name="Perroud P.-F."/>
            <person name="Lindquist E."/>
            <person name="Kamisugi Y."/>
            <person name="Tanahashi T."/>
            <person name="Sakakibara K."/>
            <person name="Fujita T."/>
            <person name="Oishi K."/>
            <person name="Shin-I T."/>
            <person name="Kuroki Y."/>
            <person name="Toyoda A."/>
            <person name="Suzuki Y."/>
            <person name="Hashimoto A."/>
            <person name="Yamaguchi K."/>
            <person name="Sugano A."/>
            <person name="Kohara Y."/>
            <person name="Fujiyama A."/>
            <person name="Anterola A."/>
            <person name="Aoki S."/>
            <person name="Ashton N."/>
            <person name="Barbazuk W.B."/>
            <person name="Barker E."/>
            <person name="Bennetzen J."/>
            <person name="Bezanilla M."/>
            <person name="Blankenship R."/>
            <person name="Cho S.H."/>
            <person name="Dutcher S."/>
            <person name="Estelle M."/>
            <person name="Fawcett J.A."/>
            <person name="Gundlach H."/>
            <person name="Hanada K."/>
            <person name="Heyl A."/>
            <person name="Hicks K.A."/>
            <person name="Hugh J."/>
            <person name="Lohr M."/>
            <person name="Mayer K."/>
            <person name="Melkozernov A."/>
            <person name="Murata T."/>
            <person name="Nelson D."/>
            <person name="Pils B."/>
            <person name="Prigge M."/>
            <person name="Reiss B."/>
            <person name="Renner T."/>
            <person name="Rombauts S."/>
            <person name="Rushton P."/>
            <person name="Sanderfoot A."/>
            <person name="Schween G."/>
            <person name="Shiu S.-H."/>
            <person name="Stueber K."/>
            <person name="Theodoulou F.L."/>
            <person name="Tu H."/>
            <person name="Van de Peer Y."/>
            <person name="Verrier P.J."/>
            <person name="Waters E."/>
            <person name="Wood A."/>
            <person name="Yang L."/>
            <person name="Cove D."/>
            <person name="Cuming A."/>
            <person name="Hasebe M."/>
            <person name="Lucas S."/>
            <person name="Mishler D.B."/>
            <person name="Reski R."/>
            <person name="Grigoriev I."/>
            <person name="Quatrano R.S."/>
            <person name="Boore J.L."/>
        </authorList>
    </citation>
    <scope>NUCLEOTIDE SEQUENCE [LARGE SCALE GENOMIC DNA]</scope>
    <source>
        <strain evidence="19 20">cv. Gransden 2004</strain>
    </source>
</reference>
<evidence type="ECO:0000313" key="20">
    <source>
        <dbReference type="Proteomes" id="UP000006727"/>
    </source>
</evidence>
<comment type="similarity">
    <text evidence="3">Belongs to the acyl carrier protein (ACP) family.</text>
</comment>
<evidence type="ECO:0000256" key="1">
    <source>
        <dbReference type="ARBA" id="ARBA00004173"/>
    </source>
</evidence>
<evidence type="ECO:0000256" key="15">
    <source>
        <dbReference type="ARBA" id="ARBA00063067"/>
    </source>
</evidence>
<dbReference type="HAMAP" id="MF_01217">
    <property type="entry name" value="Acyl_carrier"/>
    <property type="match status" value="1"/>
</dbReference>
<dbReference type="PANTHER" id="PTHR20863:SF28">
    <property type="entry name" value="ACYL CARRIER PROTEIN, MITOCHONDRIAL"/>
    <property type="match status" value="1"/>
</dbReference>
<evidence type="ECO:0000256" key="5">
    <source>
        <dbReference type="ARBA" id="ARBA00022450"/>
    </source>
</evidence>
<dbReference type="RefSeq" id="XP_024362623.1">
    <property type="nucleotide sequence ID" value="XM_024506855.2"/>
</dbReference>
<dbReference type="NCBIfam" id="NF002148">
    <property type="entry name" value="PRK00982.1-2"/>
    <property type="match status" value="1"/>
</dbReference>
<dbReference type="Gramene" id="Pp3c23_19250V3.3">
    <property type="protein sequence ID" value="Pp3c23_19250V3.3"/>
    <property type="gene ID" value="Pp3c23_19250"/>
</dbReference>
<keyword evidence="11" id="KW-0443">Lipid metabolism</keyword>
<dbReference type="InterPro" id="IPR003231">
    <property type="entry name" value="ACP"/>
</dbReference>
<evidence type="ECO:0000256" key="7">
    <source>
        <dbReference type="ARBA" id="ARBA00022553"/>
    </source>
</evidence>
<dbReference type="eggNOG" id="KOG1748">
    <property type="taxonomic scope" value="Eukaryota"/>
</dbReference>
<evidence type="ECO:0000256" key="3">
    <source>
        <dbReference type="ARBA" id="ARBA00010930"/>
    </source>
</evidence>
<reference evidence="19" key="3">
    <citation type="submission" date="2020-12" db="UniProtKB">
        <authorList>
            <consortium name="EnsemblPlants"/>
        </authorList>
    </citation>
    <scope>IDENTIFICATION</scope>
</reference>